<name>A0A3M7PGQ6_BRAPC</name>
<keyword evidence="2" id="KW-1185">Reference proteome</keyword>
<gene>
    <name evidence="1" type="ORF">BpHYR1_023079</name>
</gene>
<evidence type="ECO:0000313" key="1">
    <source>
        <dbReference type="EMBL" id="RMZ97894.1"/>
    </source>
</evidence>
<protein>
    <submittedName>
        <fullName evidence="1">Uncharacterized protein</fullName>
    </submittedName>
</protein>
<evidence type="ECO:0000313" key="2">
    <source>
        <dbReference type="Proteomes" id="UP000276133"/>
    </source>
</evidence>
<dbReference type="EMBL" id="REGN01011117">
    <property type="protein sequence ID" value="RMZ97894.1"/>
    <property type="molecule type" value="Genomic_DNA"/>
</dbReference>
<reference evidence="1 2" key="1">
    <citation type="journal article" date="2018" name="Sci. Rep.">
        <title>Genomic signatures of local adaptation to the degree of environmental predictability in rotifers.</title>
        <authorList>
            <person name="Franch-Gras L."/>
            <person name="Hahn C."/>
            <person name="Garcia-Roger E.M."/>
            <person name="Carmona M.J."/>
            <person name="Serra M."/>
            <person name="Gomez A."/>
        </authorList>
    </citation>
    <scope>NUCLEOTIDE SEQUENCE [LARGE SCALE GENOMIC DNA]</scope>
    <source>
        <strain evidence="1">HYR1</strain>
    </source>
</reference>
<organism evidence="1 2">
    <name type="scientific">Brachionus plicatilis</name>
    <name type="common">Marine rotifer</name>
    <name type="synonym">Brachionus muelleri</name>
    <dbReference type="NCBI Taxonomy" id="10195"/>
    <lineage>
        <taxon>Eukaryota</taxon>
        <taxon>Metazoa</taxon>
        <taxon>Spiralia</taxon>
        <taxon>Gnathifera</taxon>
        <taxon>Rotifera</taxon>
        <taxon>Eurotatoria</taxon>
        <taxon>Monogononta</taxon>
        <taxon>Pseudotrocha</taxon>
        <taxon>Ploima</taxon>
        <taxon>Brachionidae</taxon>
        <taxon>Brachionus</taxon>
    </lineage>
</organism>
<comment type="caution">
    <text evidence="1">The sequence shown here is derived from an EMBL/GenBank/DDBJ whole genome shotgun (WGS) entry which is preliminary data.</text>
</comment>
<proteinExistence type="predicted"/>
<accession>A0A3M7PGQ6</accession>
<dbReference type="AlphaFoldDB" id="A0A3M7PGQ6"/>
<sequence>MDDLAEKGGKDIWISKNCLFVQSDSDLSFEYEISNRLARREFMFLINIVLLLNKALKLGIFNDNLNGDIFGTFNQIRKVYIQSTLVHCTEQFLVVLKRLKINKIWFRS</sequence>
<dbReference type="Proteomes" id="UP000276133">
    <property type="component" value="Unassembled WGS sequence"/>
</dbReference>